<feature type="compositionally biased region" description="Basic and acidic residues" evidence="1">
    <location>
        <begin position="208"/>
        <end position="219"/>
    </location>
</feature>
<feature type="compositionally biased region" description="Basic and acidic residues" evidence="1">
    <location>
        <begin position="106"/>
        <end position="128"/>
    </location>
</feature>
<evidence type="ECO:0000313" key="3">
    <source>
        <dbReference type="Proteomes" id="UP000439903"/>
    </source>
</evidence>
<feature type="compositionally biased region" description="Basic and acidic residues" evidence="1">
    <location>
        <begin position="182"/>
        <end position="195"/>
    </location>
</feature>
<evidence type="ECO:0000313" key="2">
    <source>
        <dbReference type="EMBL" id="KAF0436959.1"/>
    </source>
</evidence>
<comment type="caution">
    <text evidence="2">The sequence shown here is derived from an EMBL/GenBank/DDBJ whole genome shotgun (WGS) entry which is preliminary data.</text>
</comment>
<sequence length="219" mass="25571">MEEKINNNFNFTNEKTFKEDTIKGAARILIKKSIYPTEDQIKSKVENYLLEKIRALRDTLTTKIKLFIFFVFGNFLEPINNHASSKMNILKHNTEFSLSSSEDETEKEKSNKESDNVEKTYKRPRVETSEEEQEDQKKSLEDLKEAEQEPEDNDSNNVKKIYKRPRVETSEIEWDNQDDLSDDSKETKNELKNNDSKASSSSFSDNDNDSKKETDDDSK</sequence>
<evidence type="ECO:0000256" key="1">
    <source>
        <dbReference type="SAM" id="MobiDB-lite"/>
    </source>
</evidence>
<dbReference type="Proteomes" id="UP000439903">
    <property type="component" value="Unassembled WGS sequence"/>
</dbReference>
<keyword evidence="3" id="KW-1185">Reference proteome</keyword>
<gene>
    <name evidence="2" type="ORF">F8M41_004552</name>
</gene>
<feature type="compositionally biased region" description="Basic and acidic residues" evidence="1">
    <location>
        <begin position="135"/>
        <end position="147"/>
    </location>
</feature>
<dbReference type="AlphaFoldDB" id="A0A8H3XBJ4"/>
<name>A0A8H3XBJ4_GIGMA</name>
<feature type="compositionally biased region" description="Low complexity" evidence="1">
    <location>
        <begin position="196"/>
        <end position="205"/>
    </location>
</feature>
<accession>A0A8H3XBJ4</accession>
<proteinExistence type="predicted"/>
<dbReference type="EMBL" id="WTPW01001416">
    <property type="protein sequence ID" value="KAF0436959.1"/>
    <property type="molecule type" value="Genomic_DNA"/>
</dbReference>
<organism evidence="2 3">
    <name type="scientific">Gigaspora margarita</name>
    <dbReference type="NCBI Taxonomy" id="4874"/>
    <lineage>
        <taxon>Eukaryota</taxon>
        <taxon>Fungi</taxon>
        <taxon>Fungi incertae sedis</taxon>
        <taxon>Mucoromycota</taxon>
        <taxon>Glomeromycotina</taxon>
        <taxon>Glomeromycetes</taxon>
        <taxon>Diversisporales</taxon>
        <taxon>Gigasporaceae</taxon>
        <taxon>Gigaspora</taxon>
    </lineage>
</organism>
<protein>
    <submittedName>
        <fullName evidence="2">Uncharacterized protein</fullName>
    </submittedName>
</protein>
<feature type="compositionally biased region" description="Acidic residues" evidence="1">
    <location>
        <begin position="170"/>
        <end position="181"/>
    </location>
</feature>
<feature type="region of interest" description="Disordered" evidence="1">
    <location>
        <begin position="97"/>
        <end position="219"/>
    </location>
</feature>
<reference evidence="2 3" key="1">
    <citation type="journal article" date="2019" name="Environ. Microbiol.">
        <title>At the nexus of three kingdoms: the genome of the mycorrhizal fungus Gigaspora margarita provides insights into plant, endobacterial and fungal interactions.</title>
        <authorList>
            <person name="Venice F."/>
            <person name="Ghignone S."/>
            <person name="Salvioli di Fossalunga A."/>
            <person name="Amselem J."/>
            <person name="Novero M."/>
            <person name="Xianan X."/>
            <person name="Sedzielewska Toro K."/>
            <person name="Morin E."/>
            <person name="Lipzen A."/>
            <person name="Grigoriev I.V."/>
            <person name="Henrissat B."/>
            <person name="Martin F.M."/>
            <person name="Bonfante P."/>
        </authorList>
    </citation>
    <scope>NUCLEOTIDE SEQUENCE [LARGE SCALE GENOMIC DNA]</scope>
    <source>
        <strain evidence="2 3">BEG34</strain>
    </source>
</reference>